<dbReference type="SUPFAM" id="SSF53448">
    <property type="entry name" value="Nucleotide-diphospho-sugar transferases"/>
    <property type="match status" value="1"/>
</dbReference>
<dbReference type="InterPro" id="IPR011831">
    <property type="entry name" value="ADP-Glc_PPase"/>
</dbReference>
<dbReference type="CDD" id="cd02508">
    <property type="entry name" value="ADP_Glucose_PP"/>
    <property type="match status" value="1"/>
</dbReference>
<dbReference type="KEGG" id="mcak:MCCS_10120"/>
<organism evidence="5 6">
    <name type="scientific">Macrococcoides canis</name>
    <dbReference type="NCBI Taxonomy" id="1855823"/>
    <lineage>
        <taxon>Bacteria</taxon>
        <taxon>Bacillati</taxon>
        <taxon>Bacillota</taxon>
        <taxon>Bacilli</taxon>
        <taxon>Bacillales</taxon>
        <taxon>Staphylococcaceae</taxon>
        <taxon>Macrococcoides</taxon>
    </lineage>
</organism>
<dbReference type="Gene3D" id="3.90.550.10">
    <property type="entry name" value="Spore Coat Polysaccharide Biosynthesis Protein SpsA, Chain A"/>
    <property type="match status" value="1"/>
</dbReference>
<sequence length="367" mass="42204">MRSLMGLINISNEQDFLEELTYFRNGASVPFAGRYRLIDFSLSNMVSSGADEVAIFVNQKYRSLMDHLENGDNFGLDDRKSRLFVLPPDWHDPSDISRGDLRHFHNNRDFFIRSNATDVIISGSQFIANTDFKDAFKYHIESDADITLIAENVSQLEEMHQPLLRVNNEGSKVTYLNHDTGNPHIFTGTYIIKKDKLFEIMDYCIQNYKDNFFFHGIFERMHELDVTYYDIQEVTMYINSLKTFYKNNLSILDPERYKAIFMKENRIKTKISNQPPTKYIGDCTVHNSTVANGCEIAGHVENSILYRGVCVEPGVTIKNSIIMTNCHIKAGALIENVILDKDVIVNEHQKLIGSQDKPFVVAKRQTI</sequence>
<comment type="similarity">
    <text evidence="1">Belongs to the bacterial/plant glucose-1-phosphate adenylyltransferase family.</text>
</comment>
<dbReference type="InterPro" id="IPR029044">
    <property type="entry name" value="Nucleotide-diphossugar_trans"/>
</dbReference>
<dbReference type="SUPFAM" id="SSF51161">
    <property type="entry name" value="Trimeric LpxA-like enzymes"/>
    <property type="match status" value="1"/>
</dbReference>
<evidence type="ECO:0000256" key="2">
    <source>
        <dbReference type="ARBA" id="ARBA00023056"/>
    </source>
</evidence>
<dbReference type="NCBIfam" id="TIGR02092">
    <property type="entry name" value="glgD"/>
    <property type="match status" value="1"/>
</dbReference>
<dbReference type="Pfam" id="PF00483">
    <property type="entry name" value="NTP_transferase"/>
    <property type="match status" value="1"/>
</dbReference>
<dbReference type="CDD" id="cd04651">
    <property type="entry name" value="LbH_G1P_AT_C"/>
    <property type="match status" value="1"/>
</dbReference>
<dbReference type="InterPro" id="IPR056818">
    <property type="entry name" value="GlmU/GlgC-like_hexapep"/>
</dbReference>
<accession>A0A1W7AAM7</accession>
<dbReference type="GeneID" id="35295144"/>
<keyword evidence="2" id="KW-0320">Glycogen biosynthesis</keyword>
<dbReference type="AlphaFoldDB" id="A0A1W7AAM7"/>
<evidence type="ECO:0000259" key="4">
    <source>
        <dbReference type="Pfam" id="PF24894"/>
    </source>
</evidence>
<evidence type="ECO:0000313" key="6">
    <source>
        <dbReference type="Proteomes" id="UP000194154"/>
    </source>
</evidence>
<name>A0A1W7AAM7_9STAP</name>
<evidence type="ECO:0000259" key="3">
    <source>
        <dbReference type="Pfam" id="PF00483"/>
    </source>
</evidence>
<feature type="domain" description="Nucleotidyl transferase" evidence="3">
    <location>
        <begin position="19"/>
        <end position="153"/>
    </location>
</feature>
<dbReference type="EMBL" id="CP021059">
    <property type="protein sequence ID" value="ARQ06659.1"/>
    <property type="molecule type" value="Genomic_DNA"/>
</dbReference>
<dbReference type="InterPro" id="IPR005835">
    <property type="entry name" value="NTP_transferase_dom"/>
</dbReference>
<dbReference type="PANTHER" id="PTHR43523:SF6">
    <property type="entry name" value="GLYCOGEN BIOSYNTHESIS PROTEIN GLGD"/>
    <property type="match status" value="1"/>
</dbReference>
<proteinExistence type="inferred from homology"/>
<dbReference type="PANTHER" id="PTHR43523">
    <property type="entry name" value="GLUCOSE-1-PHOSPHATE ADENYLYLTRANSFERASE-RELATED"/>
    <property type="match status" value="1"/>
</dbReference>
<gene>
    <name evidence="5" type="primary">glgD</name>
    <name evidence="5" type="ORF">MCCS_10120</name>
</gene>
<dbReference type="GO" id="GO:0008878">
    <property type="term" value="F:glucose-1-phosphate adenylyltransferase activity"/>
    <property type="evidence" value="ECO:0007669"/>
    <property type="project" value="InterPro"/>
</dbReference>
<dbReference type="Gene3D" id="2.160.10.10">
    <property type="entry name" value="Hexapeptide repeat proteins"/>
    <property type="match status" value="1"/>
</dbReference>
<dbReference type="InterPro" id="IPR011832">
    <property type="entry name" value="GlgDAde_trans"/>
</dbReference>
<keyword evidence="6" id="KW-1185">Reference proteome</keyword>
<evidence type="ECO:0000256" key="1">
    <source>
        <dbReference type="ARBA" id="ARBA00010443"/>
    </source>
</evidence>
<dbReference type="RefSeq" id="WP_086042315.1">
    <property type="nucleotide sequence ID" value="NZ_CBCRZA010000006.1"/>
</dbReference>
<reference evidence="5 6" key="1">
    <citation type="journal article" date="2017" name="Int. J. Syst. Evol. Microbiol.">
        <title>Macrococcus canis sp. nov., a skin bacterium associated with infections in dogs.</title>
        <authorList>
            <person name="Gobeli Brawand S."/>
            <person name="Cotting K."/>
            <person name="Gomez-Sanz E."/>
            <person name="Collaud A."/>
            <person name="Thomann A."/>
            <person name="Brodard I."/>
            <person name="Rodriguez-Campos S."/>
            <person name="Strauss C."/>
            <person name="Perreten V."/>
        </authorList>
    </citation>
    <scope>NUCLEOTIDE SEQUENCE [LARGE SCALE GENOMIC DNA]</scope>
    <source>
        <strain evidence="5 6">KM45013</strain>
    </source>
</reference>
<protein>
    <submittedName>
        <fullName evidence="5">Glycogen biosynthesis protein GlgD</fullName>
    </submittedName>
</protein>
<dbReference type="STRING" id="1855823.MCCS_10120"/>
<feature type="domain" description="Glucose-1-phosphate adenylyltransferase/Bifunctional protein GlmU-like C-terminal hexapeptide" evidence="4">
    <location>
        <begin position="283"/>
        <end position="353"/>
    </location>
</feature>
<dbReference type="GO" id="GO:0005978">
    <property type="term" value="P:glycogen biosynthetic process"/>
    <property type="evidence" value="ECO:0007669"/>
    <property type="project" value="UniProtKB-KW"/>
</dbReference>
<dbReference type="Pfam" id="PF24894">
    <property type="entry name" value="Hexapep_GlmU"/>
    <property type="match status" value="1"/>
</dbReference>
<dbReference type="InterPro" id="IPR011004">
    <property type="entry name" value="Trimer_LpxA-like_sf"/>
</dbReference>
<dbReference type="Proteomes" id="UP000194154">
    <property type="component" value="Chromosome"/>
</dbReference>
<evidence type="ECO:0000313" key="5">
    <source>
        <dbReference type="EMBL" id="ARQ06659.1"/>
    </source>
</evidence>
<dbReference type="OrthoDB" id="9801810at2"/>